<dbReference type="InterPro" id="IPR006139">
    <property type="entry name" value="D-isomer_2_OHA_DH_cat_dom"/>
</dbReference>
<dbReference type="STRING" id="29354.IO98_00705"/>
<feature type="domain" description="D-isomer specific 2-hydroxyacid dehydrogenase NAD-binding" evidence="6">
    <location>
        <begin position="132"/>
        <end position="247"/>
    </location>
</feature>
<evidence type="ECO:0000256" key="4">
    <source>
        <dbReference type="RuleBase" id="RU003719"/>
    </source>
</evidence>
<name>A0A084JS00_9FIRM</name>
<dbReference type="InterPro" id="IPR036291">
    <property type="entry name" value="NAD(P)-bd_dom_sf"/>
</dbReference>
<dbReference type="Proteomes" id="UP000028525">
    <property type="component" value="Unassembled WGS sequence"/>
</dbReference>
<protein>
    <submittedName>
        <fullName evidence="7">Dihydrofolate reductase</fullName>
    </submittedName>
</protein>
<dbReference type="PANTHER" id="PTHR43761">
    <property type="entry name" value="D-ISOMER SPECIFIC 2-HYDROXYACID DEHYDROGENASE FAMILY PROTEIN (AFU_ORTHOLOGUE AFUA_1G13630)"/>
    <property type="match status" value="1"/>
</dbReference>
<evidence type="ECO:0000313" key="7">
    <source>
        <dbReference type="EMBL" id="KEZ91734.1"/>
    </source>
</evidence>
<dbReference type="SUPFAM" id="SSF51735">
    <property type="entry name" value="NAD(P)-binding Rossmann-fold domains"/>
    <property type="match status" value="1"/>
</dbReference>
<dbReference type="OrthoDB" id="9805416at2"/>
<evidence type="ECO:0000313" key="8">
    <source>
        <dbReference type="Proteomes" id="UP000028525"/>
    </source>
</evidence>
<dbReference type="AlphaFoldDB" id="A0A084JS00"/>
<evidence type="ECO:0000256" key="1">
    <source>
        <dbReference type="ARBA" id="ARBA00005854"/>
    </source>
</evidence>
<sequence length="302" mass="33812">MFEKLVAIEPVSLVEEAEKELFRYAKQVVMYEDIPCDDEEIIRRIGDADGVLLSYTSRISQFVFERCPNIKYVGMCCSLYSKESANVDIAYAEQHGITVMGIRDYGDVGVVEYAICELVRFLHGYDRPMWKDMPVEITGLKVGIVGMGVSGGMIANALKFLGADVSYYSRSRKPQYEENGIGYHPLGELLESSEVVFTCLNKNVILLREEEFEKMGNGKILFNTSIGPAFEPEDLKKWLNSGDNRFVCDTAGAAGDGELMKHPMVFCVNASAGRTRQAFGILSEKVLDNIRRFLENSKISIV</sequence>
<evidence type="ECO:0000256" key="3">
    <source>
        <dbReference type="ARBA" id="ARBA00023027"/>
    </source>
</evidence>
<proteinExistence type="inferred from homology"/>
<gene>
    <name evidence="7" type="ORF">IO98_00705</name>
</gene>
<accession>A0A084JS00</accession>
<dbReference type="InterPro" id="IPR006140">
    <property type="entry name" value="D-isomer_DH_NAD-bd"/>
</dbReference>
<comment type="similarity">
    <text evidence="1 4">Belongs to the D-isomer specific 2-hydroxyacid dehydrogenase family.</text>
</comment>
<reference evidence="7 8" key="1">
    <citation type="submission" date="2014-07" db="EMBL/GenBank/DDBJ databases">
        <title>Draft genome of Clostridium celerecrescens 152B isolated from sediments associated with methane hydrate from Krishna Godavari basin.</title>
        <authorList>
            <person name="Honkalas V.S."/>
            <person name="Dabir A.P."/>
            <person name="Arora P."/>
            <person name="Dhakephalkar P.K."/>
        </authorList>
    </citation>
    <scope>NUCLEOTIDE SEQUENCE [LARGE SCALE GENOMIC DNA]</scope>
    <source>
        <strain evidence="7 8">152B</strain>
    </source>
</reference>
<dbReference type="Pfam" id="PF00389">
    <property type="entry name" value="2-Hacid_dh"/>
    <property type="match status" value="1"/>
</dbReference>
<keyword evidence="2 4" id="KW-0560">Oxidoreductase</keyword>
<dbReference type="GO" id="GO:0051287">
    <property type="term" value="F:NAD binding"/>
    <property type="evidence" value="ECO:0007669"/>
    <property type="project" value="InterPro"/>
</dbReference>
<comment type="caution">
    <text evidence="7">The sequence shown here is derived from an EMBL/GenBank/DDBJ whole genome shotgun (WGS) entry which is preliminary data.</text>
</comment>
<feature type="domain" description="D-isomer specific 2-hydroxyacid dehydrogenase catalytic" evidence="5">
    <location>
        <begin position="14"/>
        <end position="297"/>
    </location>
</feature>
<keyword evidence="3" id="KW-0520">NAD</keyword>
<organism evidence="7 8">
    <name type="scientific">Lacrimispora celerecrescens</name>
    <dbReference type="NCBI Taxonomy" id="29354"/>
    <lineage>
        <taxon>Bacteria</taxon>
        <taxon>Bacillati</taxon>
        <taxon>Bacillota</taxon>
        <taxon>Clostridia</taxon>
        <taxon>Lachnospirales</taxon>
        <taxon>Lachnospiraceae</taxon>
        <taxon>Lacrimispora</taxon>
    </lineage>
</organism>
<dbReference type="InterPro" id="IPR050418">
    <property type="entry name" value="D-iso_2-hydroxyacid_DH_PdxB"/>
</dbReference>
<dbReference type="SUPFAM" id="SSF52283">
    <property type="entry name" value="Formate/glycerate dehydrogenase catalytic domain-like"/>
    <property type="match status" value="1"/>
</dbReference>
<keyword evidence="8" id="KW-1185">Reference proteome</keyword>
<evidence type="ECO:0000256" key="2">
    <source>
        <dbReference type="ARBA" id="ARBA00023002"/>
    </source>
</evidence>
<dbReference type="RefSeq" id="WP_038277079.1">
    <property type="nucleotide sequence ID" value="NZ_JPME01000002.1"/>
</dbReference>
<evidence type="ECO:0000259" key="6">
    <source>
        <dbReference type="Pfam" id="PF02826"/>
    </source>
</evidence>
<dbReference type="EMBL" id="JPME01000002">
    <property type="protein sequence ID" value="KEZ91734.1"/>
    <property type="molecule type" value="Genomic_DNA"/>
</dbReference>
<dbReference type="CDD" id="cd12170">
    <property type="entry name" value="2-Hacid_dh_9"/>
    <property type="match status" value="1"/>
</dbReference>
<dbReference type="GO" id="GO:0016616">
    <property type="term" value="F:oxidoreductase activity, acting on the CH-OH group of donors, NAD or NADP as acceptor"/>
    <property type="evidence" value="ECO:0007669"/>
    <property type="project" value="InterPro"/>
</dbReference>
<dbReference type="Gene3D" id="3.40.50.720">
    <property type="entry name" value="NAD(P)-binding Rossmann-like Domain"/>
    <property type="match status" value="2"/>
</dbReference>
<evidence type="ECO:0000259" key="5">
    <source>
        <dbReference type="Pfam" id="PF00389"/>
    </source>
</evidence>
<dbReference type="Pfam" id="PF02826">
    <property type="entry name" value="2-Hacid_dh_C"/>
    <property type="match status" value="1"/>
</dbReference>
<dbReference type="PANTHER" id="PTHR43761:SF1">
    <property type="entry name" value="D-ISOMER SPECIFIC 2-HYDROXYACID DEHYDROGENASE CATALYTIC DOMAIN-CONTAINING PROTEIN-RELATED"/>
    <property type="match status" value="1"/>
</dbReference>